<reference evidence="3 4" key="1">
    <citation type="submission" date="2016-10" db="EMBL/GenBank/DDBJ databases">
        <authorList>
            <person name="de Groot N.N."/>
        </authorList>
    </citation>
    <scope>NUCLEOTIDE SEQUENCE [LARGE SCALE GENOMIC DNA]</scope>
    <source>
        <strain evidence="3 4">DSM 14789</strain>
    </source>
</reference>
<feature type="transmembrane region" description="Helical" evidence="1">
    <location>
        <begin position="64"/>
        <end position="84"/>
    </location>
</feature>
<feature type="transmembrane region" description="Helical" evidence="1">
    <location>
        <begin position="254"/>
        <end position="273"/>
    </location>
</feature>
<evidence type="ECO:0000259" key="2">
    <source>
        <dbReference type="Pfam" id="PF20455"/>
    </source>
</evidence>
<keyword evidence="1" id="KW-1133">Transmembrane helix</keyword>
<evidence type="ECO:0000313" key="4">
    <source>
        <dbReference type="Proteomes" id="UP000198654"/>
    </source>
</evidence>
<dbReference type="AlphaFoldDB" id="A0A1G9HZB6"/>
<dbReference type="Pfam" id="PF20455">
    <property type="entry name" value="DUF6708"/>
    <property type="match status" value="1"/>
</dbReference>
<keyword evidence="4" id="KW-1185">Reference proteome</keyword>
<accession>A0A1G9HZB6</accession>
<dbReference type="InterPro" id="IPR046554">
    <property type="entry name" value="DUF6708"/>
</dbReference>
<feature type="domain" description="DUF6708" evidence="2">
    <location>
        <begin position="102"/>
        <end position="299"/>
    </location>
</feature>
<protein>
    <recommendedName>
        <fullName evidence="2">DUF6708 domain-containing protein</fullName>
    </recommendedName>
</protein>
<keyword evidence="1" id="KW-0812">Transmembrane</keyword>
<dbReference type="EMBL" id="FNGI01000002">
    <property type="protein sequence ID" value="SDL18337.1"/>
    <property type="molecule type" value="Genomic_DNA"/>
</dbReference>
<evidence type="ECO:0000313" key="3">
    <source>
        <dbReference type="EMBL" id="SDL18337.1"/>
    </source>
</evidence>
<name>A0A1G9HZB6_9GAMM</name>
<dbReference type="Proteomes" id="UP000198654">
    <property type="component" value="Unassembled WGS sequence"/>
</dbReference>
<keyword evidence="1" id="KW-0472">Membrane</keyword>
<dbReference type="STRING" id="119000.SAMN05661010_00984"/>
<organism evidence="3 4">
    <name type="scientific">Modicisalibacter muralis</name>
    <dbReference type="NCBI Taxonomy" id="119000"/>
    <lineage>
        <taxon>Bacteria</taxon>
        <taxon>Pseudomonadati</taxon>
        <taxon>Pseudomonadota</taxon>
        <taxon>Gammaproteobacteria</taxon>
        <taxon>Oceanospirillales</taxon>
        <taxon>Halomonadaceae</taxon>
        <taxon>Modicisalibacter</taxon>
    </lineage>
</organism>
<evidence type="ECO:0000256" key="1">
    <source>
        <dbReference type="SAM" id="Phobius"/>
    </source>
</evidence>
<dbReference type="RefSeq" id="WP_089726136.1">
    <property type="nucleotide sequence ID" value="NZ_FNGI01000002.1"/>
</dbReference>
<dbReference type="OrthoDB" id="6050524at2"/>
<proteinExistence type="predicted"/>
<feature type="transmembrane region" description="Helical" evidence="1">
    <location>
        <begin position="90"/>
        <end position="113"/>
    </location>
</feature>
<sequence>MQSIRTFFADLSQRLGLADEVITLSPKRRAANKPFQLGDVQEQNAVYLDLATGAEFSKGGLTGILALGTFYTILLLSNLLFEGAEKVETFLMAVGTISGLTFASFLIEVLLPFPMPLRFNRRTREVYFQDKGKLYHVPWDEAIAWMQQTRQVTQYTGATRMTLLQLLMQRFRQPREVIAMQLSIPLGKTPEIQGMLWEYLRCYMEKGPWFDAQGEPLKESNRGEILASRTGKKADLRGAWESSKEARAKGLESVGFTVFFMAFIILFYPSMIVQDWTTAVARWRCEKRQWDALVRERSRPNGPTTRLYDLELAEGLHDGLETQANPAETTS</sequence>
<gene>
    <name evidence="3" type="ORF">SAMN05661010_00984</name>
</gene>